<gene>
    <name evidence="4" type="ORF">SOCE26_069220</name>
</gene>
<protein>
    <recommendedName>
        <fullName evidence="3">HTH-type transcriptional regulator MT1864/Rv1816-like C-terminal domain-containing protein</fullName>
    </recommendedName>
</protein>
<dbReference type="EMBL" id="CP012673">
    <property type="protein sequence ID" value="AUX45431.1"/>
    <property type="molecule type" value="Genomic_DNA"/>
</dbReference>
<proteinExistence type="predicted"/>
<dbReference type="SUPFAM" id="SSF48498">
    <property type="entry name" value="Tetracyclin repressor-like, C-terminal domain"/>
    <property type="match status" value="1"/>
</dbReference>
<dbReference type="RefSeq" id="WP_234022691.1">
    <property type="nucleotide sequence ID" value="NZ_CP012673.1"/>
</dbReference>
<sequence>MLAVVQQAFAELESRLRCAVEEAGDDPRKRLYAVCNAYLEFSQSHPERYRTMFGGLWKPTLGDSSVTERDLTTLGHEGLRILSDALGGCVTAGCSTSTDPAADAIALWLGLHGFAHQRAVSRVFPWPADTAERLITALAHLDT</sequence>
<evidence type="ECO:0000313" key="4">
    <source>
        <dbReference type="EMBL" id="AUX45431.1"/>
    </source>
</evidence>
<accession>A0A2L0F1Q2</accession>
<dbReference type="AlphaFoldDB" id="A0A2L0F1Q2"/>
<reference evidence="4 5" key="1">
    <citation type="submission" date="2015-09" db="EMBL/GenBank/DDBJ databases">
        <title>Sorangium comparison.</title>
        <authorList>
            <person name="Zaburannyi N."/>
            <person name="Bunk B."/>
            <person name="Overmann J."/>
            <person name="Mueller R."/>
        </authorList>
    </citation>
    <scope>NUCLEOTIDE SEQUENCE [LARGE SCALE GENOMIC DNA]</scope>
    <source>
        <strain evidence="4 5">So ce26</strain>
    </source>
</reference>
<evidence type="ECO:0000256" key="1">
    <source>
        <dbReference type="ARBA" id="ARBA00023015"/>
    </source>
</evidence>
<keyword evidence="2" id="KW-0804">Transcription</keyword>
<organism evidence="4 5">
    <name type="scientific">Sorangium cellulosum</name>
    <name type="common">Polyangium cellulosum</name>
    <dbReference type="NCBI Taxonomy" id="56"/>
    <lineage>
        <taxon>Bacteria</taxon>
        <taxon>Pseudomonadati</taxon>
        <taxon>Myxococcota</taxon>
        <taxon>Polyangia</taxon>
        <taxon>Polyangiales</taxon>
        <taxon>Polyangiaceae</taxon>
        <taxon>Sorangium</taxon>
    </lineage>
</organism>
<dbReference type="Pfam" id="PF13305">
    <property type="entry name" value="TetR_C_33"/>
    <property type="match status" value="1"/>
</dbReference>
<evidence type="ECO:0000313" key="5">
    <source>
        <dbReference type="Proteomes" id="UP000238348"/>
    </source>
</evidence>
<dbReference type="Proteomes" id="UP000238348">
    <property type="component" value="Chromosome"/>
</dbReference>
<feature type="domain" description="HTH-type transcriptional regulator MT1864/Rv1816-like C-terminal" evidence="3">
    <location>
        <begin position="31"/>
        <end position="137"/>
    </location>
</feature>
<dbReference type="Gene3D" id="1.10.357.10">
    <property type="entry name" value="Tetracycline Repressor, domain 2"/>
    <property type="match status" value="1"/>
</dbReference>
<evidence type="ECO:0000256" key="2">
    <source>
        <dbReference type="ARBA" id="ARBA00023163"/>
    </source>
</evidence>
<evidence type="ECO:0000259" key="3">
    <source>
        <dbReference type="Pfam" id="PF13305"/>
    </source>
</evidence>
<keyword evidence="1" id="KW-0805">Transcription regulation</keyword>
<dbReference type="InterPro" id="IPR036271">
    <property type="entry name" value="Tet_transcr_reg_TetR-rel_C_sf"/>
</dbReference>
<name>A0A2L0F1Q2_SORCE</name>
<dbReference type="InterPro" id="IPR025996">
    <property type="entry name" value="MT1864/Rv1816-like_C"/>
</dbReference>